<dbReference type="SUPFAM" id="SSF63825">
    <property type="entry name" value="YWTD domain"/>
    <property type="match status" value="1"/>
</dbReference>
<dbReference type="OrthoDB" id="573842at2"/>
<protein>
    <recommendedName>
        <fullName evidence="3">VWFA domain-containing protein</fullName>
    </recommendedName>
</protein>
<evidence type="ECO:0008006" key="3">
    <source>
        <dbReference type="Google" id="ProtNLM"/>
    </source>
</evidence>
<proteinExistence type="predicted"/>
<reference evidence="1" key="2">
    <citation type="submission" date="2019-11" db="EMBL/GenBank/DDBJ databases">
        <title>Improved Assembly of Tolypothrix boutellei genome.</title>
        <authorList>
            <person name="Sarangi A.N."/>
            <person name="Mukherjee M."/>
            <person name="Ghosh S."/>
            <person name="Singh D."/>
            <person name="Das A."/>
            <person name="Kant S."/>
            <person name="Prusty A."/>
            <person name="Tripathy S."/>
        </authorList>
    </citation>
    <scope>NUCLEOTIDE SEQUENCE</scope>
    <source>
        <strain evidence="1">VB521301</strain>
    </source>
</reference>
<evidence type="ECO:0000313" key="2">
    <source>
        <dbReference type="Proteomes" id="UP000029738"/>
    </source>
</evidence>
<dbReference type="Gene3D" id="3.40.50.410">
    <property type="entry name" value="von Willebrand factor, type A domain"/>
    <property type="match status" value="1"/>
</dbReference>
<organism evidence="1 2">
    <name type="scientific">Tolypothrix bouteillei VB521301</name>
    <dbReference type="NCBI Taxonomy" id="1479485"/>
    <lineage>
        <taxon>Bacteria</taxon>
        <taxon>Bacillati</taxon>
        <taxon>Cyanobacteriota</taxon>
        <taxon>Cyanophyceae</taxon>
        <taxon>Nostocales</taxon>
        <taxon>Tolypothrichaceae</taxon>
        <taxon>Tolypothrix</taxon>
    </lineage>
</organism>
<reference evidence="1" key="1">
    <citation type="journal article" date="2015" name="Genome Announc.">
        <title>Draft Genome Sequence of Tolypothrix boutellei Strain VB521301.</title>
        <authorList>
            <person name="Chandrababunaidu M.M."/>
            <person name="Singh D."/>
            <person name="Sen D."/>
            <person name="Bhan S."/>
            <person name="Das S."/>
            <person name="Gupta A."/>
            <person name="Adhikary S.P."/>
            <person name="Tripathy S."/>
        </authorList>
    </citation>
    <scope>NUCLEOTIDE SEQUENCE</scope>
    <source>
        <strain evidence="1">VB521301</strain>
    </source>
</reference>
<dbReference type="EMBL" id="JHEG04000001">
    <property type="protein sequence ID" value="KAF3888575.1"/>
    <property type="molecule type" value="Genomic_DNA"/>
</dbReference>
<dbReference type="InterPro" id="IPR036465">
    <property type="entry name" value="vWFA_dom_sf"/>
</dbReference>
<dbReference type="RefSeq" id="WP_137986600.1">
    <property type="nucleotide sequence ID" value="NZ_JHEG04000001.1"/>
</dbReference>
<accession>A0A8S9T849</accession>
<comment type="caution">
    <text evidence="1">The sequence shown here is derived from an EMBL/GenBank/DDBJ whole genome shotgun (WGS) entry which is preliminary data.</text>
</comment>
<dbReference type="PANTHER" id="PTHR36489:SF1">
    <property type="entry name" value="G-PROTEIN COUPLED RECEPTORS FAMILY 1 PROFILE DOMAIN-CONTAINING PROTEIN"/>
    <property type="match status" value="1"/>
</dbReference>
<gene>
    <name evidence="1" type="ORF">DA73_0400026180</name>
</gene>
<name>A0A8S9T849_9CYAN</name>
<evidence type="ECO:0000313" key="1">
    <source>
        <dbReference type="EMBL" id="KAF3888575.1"/>
    </source>
</evidence>
<sequence length="1792" mass="203935">MSKQASSIPSVDLVIVIDTSPSMKDEARSLSDAASSAIAKAKSSCPSDLRVVWLGIEGTWKGTSFDQTVRAYLTQKCKVSESKLRGRKKGEVADAGAQEDAARAIEDISDYFDWRTGAARAIFYLGDEALEGGGDKTDREDIKATNLAIQKAQGAGITVHTYFGTSKSKHSEGIKTEYARLATSTGGQAFTDKDAISGFSAVLEKVICGSRTAKPVKLAPGAVYIQDCVSNEFSKLYTLDLATGKASLIGEIVTEVSDIAFVGSQLYGLDREGDKTQLIKIDLNSGNATVIGNIGFAAAGLTYSRYRRTLYATTAKQLIAINLETGKGTPIATVAGKDYNCGEVAFDANGKAYITLIGYDKKKLLASCNLDTGEVKNIGDIGFPDLASMEFVGDVLYGVTGNFYKLGKDGQLIRIDTTTGRGTLVTSTDPAGRWAGITIYEPVKVVTTEITPGVSTNEESGKTNEESGKTKVTEENKVVREESMNLLTIDTKNNCYVIDANQMNNLQQHVASSFTFDKGTFDIKITGGRYSYAKAKTEGEPFVLLWIYGVDGSTFINKNTGFEVGATWTTLNGYSDRLKLEVKERAVLCALFFDLNNTDNSGTIDLLITSNKPFFNPHTLKVDSKRNCYVLDESHLSSLKQSGSNVVELNPGNYRIKIREGNASYWSDNKKFNIEPWALIWVQGGKFVTKLTGIEVAETWCSLNGLKDEVIIEVKEKTTLTGLFFDTFKEDNEGQIVLAIEPVSVTELTKISENREKISVQERTKETTVTTETVTTFEGSGGSGSRERETVTAGNSIEFTFRFNEDEFKKKWEEQLQQIDKSLKGLDEKDVTLEAKYWDQLEHWLLKNYEKHFKNLAVEVAKVRFTMDAYTQQMEFSLNQHLQGWSTYLDRLLQDRINVEISKRINQQINQYFDQTFEQKIRNNVGLIINNIINKQELNQYIDRYVERQLDQSFEQKVQNNVALIVNNIVNRQELNQHIDQHIDRQVNQTFEQKVRNNIELIVNNIVNKQEFNQHINQHVDSQVNQTFEQKVRNNIELIVNNIVTKQEFNQHIDQHVDSQVNQTFEQKVRNNIELIVNNIVTKQEFNQHIDQHVDTQIEQTFEQKVHNHINAITQALVTNNTELNQYVNQQIDNTYEQKIQNNLSLITHNIVNNNQELNQYIEHRLQETVINNTEVNNEIVNLVSNSTEINEKIENLRSEWNQTFINLVTQNADILINTIGGKETFNQLINQKIVNNNTEINEYISLQIDNTYEQKIQNNLSLITHNIVNNNQELNQYIDNRLQETVINNTEINNEIINLVSNSTEINNKIENLRNEWNQTFISLATQHIDSLINTIGGKETFNQLIIQKIVNNNTAIDQYISQQIDNTYEQKIQNNLQLITHNIVNNNEELNQYIDNRLQQIVVNNTEINNKLENLRNEWNQTFINLATQHIDRLISIIGNRETFNQLITQKIVNNNTDIDQYISLQIDNTYEQKVRNYIQLITHNIVNNNQELNQYIDNRLQQTVLNNTEINYEIINLISNSTEINTKIENLRNEWNQAFINLATQHIEQLISIIGNKDTFNQLLVQKIVNNNTEINQYISQQIDNTYEQKVRNYIQVITQNIVNNNEELNQYFDQRLQQTVISNTNINNQIVNFVANSTEINNKINNVYRDIDIKIANVRNEWNQSFISLVGQYVDEIINIIGNRDTFNIRIANLINVKVDELLNQILRTKNELTVIMNNADRHLYEWTLGELMAIKGCLTDRQAFVEHLVSFSTELRTKLDCAPCVDINTIKPFKPLSSTQPQQLPGS</sequence>
<dbReference type="PANTHER" id="PTHR36489">
    <property type="entry name" value="PROTEIN-COUPLED RECEPTOR GPR1, PUTATIVE-RELATED"/>
    <property type="match status" value="1"/>
</dbReference>
<dbReference type="Proteomes" id="UP000029738">
    <property type="component" value="Unassembled WGS sequence"/>
</dbReference>
<dbReference type="SUPFAM" id="SSF53300">
    <property type="entry name" value="vWA-like"/>
    <property type="match status" value="1"/>
</dbReference>
<keyword evidence="2" id="KW-1185">Reference proteome</keyword>